<dbReference type="Pfam" id="PF23033">
    <property type="entry name" value="DUF7034"/>
    <property type="match status" value="2"/>
</dbReference>
<keyword evidence="2" id="KW-0812">Transmembrane</keyword>
<dbReference type="HOGENOM" id="CLU_226922_0_0_1"/>
<dbReference type="RefSeq" id="XP_644976.1">
    <property type="nucleotide sequence ID" value="XM_639884.1"/>
</dbReference>
<dbReference type="InterPro" id="IPR055463">
    <property type="entry name" value="DUF7035"/>
</dbReference>
<proteinExistence type="predicted"/>
<sequence>MHCTNTITPLISSKIIKNEYPHLIKNCTYSYLLEIPSGSISNITSIICNYNTFHTPSYQTIGKNLNGDYSILFSDISLPIGSQQFKVIIIDSEVISNEITIQLESPCSELPSLVSPINKNPSANKWIMTKSRLLNQIPTLAVYLSNLNGFIYPTNNNNPQINSLLITSNGFIQMDKNTFLFNYYYLSFLGKTDDIKWLYFNNSIISDSIMFKSPVSENFGKSMISVSSYPQAIDCKNFKVCYLVINSTIAFVPLLGFIEDSTGTRDAMNIYPLYGSPNNSKHIAYFNFNDDNKNVYSEYFVMGYSSYESVQKYRASRNITSLVPPAISNVKSIQISYAHYDPYSLTIAYFDNDNQSQVTSLAFGPFIQYDRVTYPFGFLKGNSKNYSYAIGMVLPIYSDLRSYSFIPPSGITIKMVSSVYTGEISTPIISLVSFIPKVGDGLKTILRITASDKVFGLFYMETQPSGIKIIGSDLVDGNKFNGTYEKLIDFSIYPPITSITAYNLYNAESITFTMNNHQYPSNIPSISDITLFKFKKQTVDLSTDSFINTIYMNYSNANINYRPGFKLITTSEIARDFQWYRNYDYLEWDETLQLFKLDFYMPPRLFTGILEYRFNFAYVDLDPNSLSNLLVDNSINDNNAILSVTCDFADEMPPIVTKIKSSAQSFDLLWDITFSDDINGIESINVTISSEFDLVGETFTFFPSLDDNNKLVTVRINKTIYPYSKSQTYRISEIATRDTSGHYANSTFEPSFQNILNPWRLTYDDISNFDFTISNELNIEDNVPIINSVLLSTNSIDISTANRELTVTFSVSDDTGFSNNNPIVYFQTRMLETISVVANKTNCSSVTTCNYRVDLQFPFLFGYPEPILCSIYRIEDVFFNFNSYNYHKNTLIHTSNSVLETKPIIESTSSITRNGGDLILNGHWFGIDENAITIMIRYLDLPNENITSSSFIYQFGSEIKFKKIKANNGDSVYIRLKVGNQLSNEFKVVPIPLNNCPNNCNQDKGQGVCQSDGSCKCSDSKWFGVDCSKQFHYISSVLPSTTSGGEASFIGLFSDSHDNISISIGGLDCPILLNTSSLIKCNASAGIGIKNVTLTQNGYTFTALDIYKYIEISTSLQCPNKCSNNGICNSTTGICNCKIGFGLYDCSALINLDNGNGGGTNTTIDTGSSSTNFTNSETNFQISIKSLIEVDINNNVIKSYSLLKNWSFNKTDNEFEPNKYILKQILNSNNSSESESESNDKSFIITSIIEEIKDKNGKEFIFAGSSFIVPSGSIKFTISILNYTYQSNLNSLKLELISLTDNNNKRTDCNSKSIEIDTSNTNNLSTFNYIRISRNNKILEGRFINKVMSDGRSTFLTSTTRNDSNSIITTLNLPHCVSECIIDPDFSILISNDFKSSCEDNSRKWFLPVVITVPILGSLDTLLLESKQLISKTYSINSSNCTYEYLFVFEAFEFSSLSSSNQVSYYGGDSIVNNQVSIRVSNISIRVGSMDMYISIQTKSNKTFNLFILLDESCSELPNNLQPKYYFNKWINIKSRLLKDPPKLTMYFEKLNGIGNPSNFLITGNLIKNTSTFYQREFETKILEFPYTYTTGINNIKTVEWYHFNSIGNIVESKVFSLPVSRAPIVSSFIHFPNTLYWSMHDNIIFTFNVTNTVDEYVFVGFNSSNVNPNYTDAMNMYPIYGNPKNGQYMGFINNFNDYENIETYWSVNCYDLSNSIRIYYTNNRTLSSLKIPPTSNISTYSLSSRPFQTKEKTYYIGEYYFPVQSSPVTKFYVEPFIFIEKIKFPFGCTNGNSFNYTYIFNNLVTQYVPLSNYQVIFPSNGYTYTDYPVYNSNTSKPIIESFSFTHIEGMKAVFRVTIVDKYIGFSYATTSPSNVRITTSDLISGNQYNGTYEKLIDFSNRRPIASITTFNQLLLSSITFVPLEHQFPTELPLIKDITTFKFASSLIDLSTDGFLNTIYMNYSNSNINYRPGFKLITTSEIARDFEWYRNYDYLEWDETLQLFKLDFYMPPRLFTGNLEYRFGFGYYDLDPNTLSTLLVNTSINMNNPVLSVISDYADEMPPILIDFTVPSFVIVNPTQTSVISIMLTFSDPINGIESINVTIVSEYDLIGEKFTFYPPLSNNKKVIFSIEKIIEEGFCKNQTFRISEIATRDTSGHYANSTFEASHQNILNPWIQQFYNFNSINCIVKCQQDDDNIPPKLSEFKLSKTTIDIGSMDRDLIVTFSVYDLDNRIFLKDSPTIYFTTSLFDQFSLKAELFSCVNDRKNCTYITPVNIPFMFGYPDPIIVSIYGIQDIFFNFNGYSSKELLKMNFNPVIEIETSRIPIIETNGSIITNQGGDNFLIGHWFGDNSSIVQLAIIYCNNTEIIKDFIYKTGSLIKFKTIKPTNYSINFQVSVDGISSSIYSILPIGASFSDNCIYVEPTNSPTDLPTNSPTDLPTNSPTNSPKTCLSNCSGNKQGYCNNGGCICYSPWIGSDCSSKIIDDINPPIIKNDTSTTMTTNNTNNEIYSSLISIISLRELNFVGQVIQTYNLTDWTKINNSNYTSSTRFQFKNEILNLKTMNKTEINAYIEYFEKEKNITFGDQEFKMMKSSIKYTIEIGSYDFSSKINNLQLVMSASFISSSEEDVCSNKEFGNSTDDYSNYLKIQVNDHSLYGRFIKYAIVDNRTSSIINEQLDSLMNPISTSNKQQTFIGITLPNYENSVVIDPDFQLLLDIGTTAKNNDNSICNHNSNNHGLSSSQLAGIIIGSICFFAIIIVSIIYTILKKRKNIQFLIKLKKIEKYNN</sequence>
<gene>
    <name evidence="4" type="ORF">DDB_G0273015</name>
</gene>
<dbReference type="KEGG" id="ddi:DDB_G0273015"/>
<dbReference type="eggNOG" id="ENOG502SQ9A">
    <property type="taxonomic scope" value="Eukaryota"/>
</dbReference>
<dbReference type="PROSITE" id="PS01186">
    <property type="entry name" value="EGF_2"/>
    <property type="match status" value="1"/>
</dbReference>
<evidence type="ECO:0000256" key="1">
    <source>
        <dbReference type="PROSITE-ProRule" id="PRU00076"/>
    </source>
</evidence>
<keyword evidence="1" id="KW-0245">EGF-like domain</keyword>
<dbReference type="Proteomes" id="UP000002195">
    <property type="component" value="Unassembled WGS sequence"/>
</dbReference>
<dbReference type="dictyBase" id="DDB_G0349499"/>
<protein>
    <recommendedName>
        <fullName evidence="3">EGF-like domain-containing protein</fullName>
    </recommendedName>
</protein>
<dbReference type="PaxDb" id="44689-DDB0217089"/>
<keyword evidence="5" id="KW-1185">Reference proteome</keyword>
<dbReference type="Pfam" id="PF22933">
    <property type="entry name" value="ComC_SSD"/>
    <property type="match status" value="2"/>
</dbReference>
<evidence type="ECO:0000256" key="2">
    <source>
        <dbReference type="SAM" id="Phobius"/>
    </source>
</evidence>
<dbReference type="FunCoup" id="Q558U0">
    <property type="interactions" value="141"/>
</dbReference>
<dbReference type="InParanoid" id="Q558U0"/>
<dbReference type="PROSITE" id="PS50026">
    <property type="entry name" value="EGF_3"/>
    <property type="match status" value="1"/>
</dbReference>
<dbReference type="Pfam" id="PF23034">
    <property type="entry name" value="DUF7035"/>
    <property type="match status" value="2"/>
</dbReference>
<accession>Q558U0</accession>
<dbReference type="Pfam" id="PF25820">
    <property type="entry name" value="DUF7949"/>
    <property type="match status" value="1"/>
</dbReference>
<dbReference type="Pfam" id="PF24893">
    <property type="entry name" value="DUF7743"/>
    <property type="match status" value="2"/>
</dbReference>
<keyword evidence="2" id="KW-1133">Transmembrane helix</keyword>
<dbReference type="GeneID" id="8618653"/>
<dbReference type="InterPro" id="IPR055462">
    <property type="entry name" value="DUF7034"/>
</dbReference>
<name>Q558U0_DICDI</name>
<dbReference type="PANTHER" id="PTHR31378:SF29">
    <property type="entry name" value="EGF-LIKE DOMAIN-CONTAINING PROTEIN-RELATED"/>
    <property type="match status" value="1"/>
</dbReference>
<evidence type="ECO:0000259" key="3">
    <source>
        <dbReference type="PROSITE" id="PS50026"/>
    </source>
</evidence>
<dbReference type="VEuPathDB" id="AmoebaDB:DDB_G0273015"/>
<dbReference type="InterPro" id="IPR057709">
    <property type="entry name" value="DUF7949"/>
</dbReference>
<evidence type="ECO:0000313" key="4">
    <source>
        <dbReference type="EMBL" id="EAL71145.1"/>
    </source>
</evidence>
<comment type="caution">
    <text evidence="4">The sequence shown here is derived from an EMBL/GenBank/DDBJ whole genome shotgun (WGS) entry which is preliminary data.</text>
</comment>
<feature type="domain" description="EGF-like" evidence="3">
    <location>
        <begin position="1114"/>
        <end position="1147"/>
    </location>
</feature>
<organism evidence="4 5">
    <name type="scientific">Dictyostelium discoideum</name>
    <name type="common">Social amoeba</name>
    <dbReference type="NCBI Taxonomy" id="44689"/>
    <lineage>
        <taxon>Eukaryota</taxon>
        <taxon>Amoebozoa</taxon>
        <taxon>Evosea</taxon>
        <taxon>Eumycetozoa</taxon>
        <taxon>Dictyostelia</taxon>
        <taxon>Dictyosteliales</taxon>
        <taxon>Dictyosteliaceae</taxon>
        <taxon>Dictyostelium</taxon>
    </lineage>
</organism>
<keyword evidence="2" id="KW-0472">Membrane</keyword>
<dbReference type="OMA" id="NYDYLEW"/>
<dbReference type="InterPro" id="IPR054484">
    <property type="entry name" value="ComC_SSD"/>
</dbReference>
<feature type="transmembrane region" description="Helical" evidence="2">
    <location>
        <begin position="2742"/>
        <end position="2765"/>
    </location>
</feature>
<keyword evidence="1" id="KW-1015">Disulfide bond</keyword>
<comment type="caution">
    <text evidence="1">Lacks conserved residue(s) required for the propagation of feature annotation.</text>
</comment>
<feature type="disulfide bond" evidence="1">
    <location>
        <begin position="1118"/>
        <end position="1128"/>
    </location>
</feature>
<dbReference type="InterPro" id="IPR000742">
    <property type="entry name" value="EGF"/>
</dbReference>
<dbReference type="InterPro" id="IPR056645">
    <property type="entry name" value="DUF7743"/>
</dbReference>
<evidence type="ECO:0000313" key="5">
    <source>
        <dbReference type="Proteomes" id="UP000002195"/>
    </source>
</evidence>
<feature type="disulfide bond" evidence="1">
    <location>
        <begin position="1137"/>
        <end position="1146"/>
    </location>
</feature>
<reference evidence="4 5" key="1">
    <citation type="journal article" date="2005" name="Nature">
        <title>The genome of the social amoeba Dictyostelium discoideum.</title>
        <authorList>
            <consortium name="The Dictyostelium discoideum Sequencing Consortium"/>
            <person name="Eichinger L."/>
            <person name="Pachebat J.A."/>
            <person name="Glockner G."/>
            <person name="Rajandream M.A."/>
            <person name="Sucgang R."/>
            <person name="Berriman M."/>
            <person name="Song J."/>
            <person name="Olsen R."/>
            <person name="Szafranski K."/>
            <person name="Xu Q."/>
            <person name="Tunggal B."/>
            <person name="Kummerfeld S."/>
            <person name="Madera M."/>
            <person name="Konfortov B.A."/>
            <person name="Rivero F."/>
            <person name="Bankier A.T."/>
            <person name="Lehmann R."/>
            <person name="Hamlin N."/>
            <person name="Davies R."/>
            <person name="Gaudet P."/>
            <person name="Fey P."/>
            <person name="Pilcher K."/>
            <person name="Chen G."/>
            <person name="Saunders D."/>
            <person name="Sodergren E."/>
            <person name="Davis P."/>
            <person name="Kerhornou A."/>
            <person name="Nie X."/>
            <person name="Hall N."/>
            <person name="Anjard C."/>
            <person name="Hemphill L."/>
            <person name="Bason N."/>
            <person name="Farbrother P."/>
            <person name="Desany B."/>
            <person name="Just E."/>
            <person name="Morio T."/>
            <person name="Rost R."/>
            <person name="Churcher C."/>
            <person name="Cooper J."/>
            <person name="Haydock S."/>
            <person name="van Driessche N."/>
            <person name="Cronin A."/>
            <person name="Goodhead I."/>
            <person name="Muzny D."/>
            <person name="Mourier T."/>
            <person name="Pain A."/>
            <person name="Lu M."/>
            <person name="Harper D."/>
            <person name="Lindsay R."/>
            <person name="Hauser H."/>
            <person name="James K."/>
            <person name="Quiles M."/>
            <person name="Madan Babu M."/>
            <person name="Saito T."/>
            <person name="Buchrieser C."/>
            <person name="Wardroper A."/>
            <person name="Felder M."/>
            <person name="Thangavelu M."/>
            <person name="Johnson D."/>
            <person name="Knights A."/>
            <person name="Loulseged H."/>
            <person name="Mungall K."/>
            <person name="Oliver K."/>
            <person name="Price C."/>
            <person name="Quail M.A."/>
            <person name="Urushihara H."/>
            <person name="Hernandez J."/>
            <person name="Rabbinowitsch E."/>
            <person name="Steffen D."/>
            <person name="Sanders M."/>
            <person name="Ma J."/>
            <person name="Kohara Y."/>
            <person name="Sharp S."/>
            <person name="Simmonds M."/>
            <person name="Spiegler S."/>
            <person name="Tivey A."/>
            <person name="Sugano S."/>
            <person name="White B."/>
            <person name="Walker D."/>
            <person name="Woodward J."/>
            <person name="Winckler T."/>
            <person name="Tanaka Y."/>
            <person name="Shaulsky G."/>
            <person name="Schleicher M."/>
            <person name="Weinstock G."/>
            <person name="Rosenthal A."/>
            <person name="Cox E.C."/>
            <person name="Chisholm R.L."/>
            <person name="Gibbs R."/>
            <person name="Loomis W.F."/>
            <person name="Platzer M."/>
            <person name="Kay R.R."/>
            <person name="Williams J."/>
            <person name="Dear P.H."/>
            <person name="Noegel A.A."/>
            <person name="Barrell B."/>
            <person name="Kuspa A."/>
        </authorList>
    </citation>
    <scope>NUCLEOTIDE SEQUENCE [LARGE SCALE GENOMIC DNA]</scope>
    <source>
        <strain evidence="4 5">AX4</strain>
    </source>
</reference>
<dbReference type="PANTHER" id="PTHR31378">
    <property type="entry name" value="EGF-LIKE DOMAIN-CONTAINING PROTEIN-RELATED-RELATED"/>
    <property type="match status" value="1"/>
</dbReference>
<dbReference type="EMBL" id="AAFI02000008">
    <property type="protein sequence ID" value="EAL71145.1"/>
    <property type="molecule type" value="Genomic_DNA"/>
</dbReference>